<organism evidence="3 4">
    <name type="scientific">Anaeromyxobacter oryzae</name>
    <dbReference type="NCBI Taxonomy" id="2918170"/>
    <lineage>
        <taxon>Bacteria</taxon>
        <taxon>Pseudomonadati</taxon>
        <taxon>Myxococcota</taxon>
        <taxon>Myxococcia</taxon>
        <taxon>Myxococcales</taxon>
        <taxon>Cystobacterineae</taxon>
        <taxon>Anaeromyxobacteraceae</taxon>
        <taxon>Anaeromyxobacter</taxon>
    </lineage>
</organism>
<protein>
    <submittedName>
        <fullName evidence="3">Uncharacterized protein</fullName>
    </submittedName>
</protein>
<feature type="compositionally biased region" description="Pro residues" evidence="1">
    <location>
        <begin position="33"/>
        <end position="43"/>
    </location>
</feature>
<name>A0ABM7WRT1_9BACT</name>
<feature type="chain" id="PRO_5046655027" evidence="2">
    <location>
        <begin position="25"/>
        <end position="167"/>
    </location>
</feature>
<dbReference type="Proteomes" id="UP001162891">
    <property type="component" value="Chromosome"/>
</dbReference>
<evidence type="ECO:0000256" key="2">
    <source>
        <dbReference type="SAM" id="SignalP"/>
    </source>
</evidence>
<keyword evidence="4" id="KW-1185">Reference proteome</keyword>
<proteinExistence type="predicted"/>
<dbReference type="EMBL" id="AP025591">
    <property type="protein sequence ID" value="BDG02159.1"/>
    <property type="molecule type" value="Genomic_DNA"/>
</dbReference>
<feature type="signal peptide" evidence="2">
    <location>
        <begin position="1"/>
        <end position="24"/>
    </location>
</feature>
<keyword evidence="2" id="KW-0732">Signal</keyword>
<dbReference type="Gene3D" id="2.40.350.10">
    <property type="entry name" value="SO1590-like"/>
    <property type="match status" value="1"/>
</dbReference>
<evidence type="ECO:0000256" key="1">
    <source>
        <dbReference type="SAM" id="MobiDB-lite"/>
    </source>
</evidence>
<feature type="region of interest" description="Disordered" evidence="1">
    <location>
        <begin position="24"/>
        <end position="46"/>
    </location>
</feature>
<gene>
    <name evidence="3" type="ORF">AMOR_11550</name>
</gene>
<sequence length="167" mass="17389">MTSRRRHALALVAALVAAPTLARAGEPVRNREPPPSAHEPPPGSERVEIHVRFPPWEYSGTFRIETAAGTIRDEGVARDLGGFAMGTGVVERVLEGSKGTITLRIQGSSKSGGFPPIFGRWTLASGTGAYASLSGSGTVTSCAAGAPKGGSPYELQTLLGHVVRVTK</sequence>
<dbReference type="RefSeq" id="WP_248359500.1">
    <property type="nucleotide sequence ID" value="NZ_AP025591.1"/>
</dbReference>
<reference evidence="4" key="1">
    <citation type="journal article" date="2022" name="Int. J. Syst. Evol. Microbiol.">
        <title>Anaeromyxobacter oryzae sp. nov., Anaeromyxobacter diazotrophicus sp. nov. and Anaeromyxobacter paludicola sp. nov., isolated from paddy soils.</title>
        <authorList>
            <person name="Itoh H."/>
            <person name="Xu Z."/>
            <person name="Mise K."/>
            <person name="Masuda Y."/>
            <person name="Ushijima N."/>
            <person name="Hayakawa C."/>
            <person name="Shiratori Y."/>
            <person name="Senoo K."/>
        </authorList>
    </citation>
    <scope>NUCLEOTIDE SEQUENCE [LARGE SCALE GENOMIC DNA]</scope>
    <source>
        <strain evidence="4">Red232</strain>
    </source>
</reference>
<evidence type="ECO:0000313" key="4">
    <source>
        <dbReference type="Proteomes" id="UP001162891"/>
    </source>
</evidence>
<dbReference type="InterPro" id="IPR023159">
    <property type="entry name" value="SO1590-like_sf"/>
</dbReference>
<evidence type="ECO:0000313" key="3">
    <source>
        <dbReference type="EMBL" id="BDG02159.1"/>
    </source>
</evidence>
<accession>A0ABM7WRT1</accession>